<dbReference type="InterPro" id="IPR001387">
    <property type="entry name" value="Cro/C1-type_HTH"/>
</dbReference>
<sequence>MTQATLSELIDIEQSSLSRIERGSLVPSLERLAGIAEQLECRLVDFFSVGGTSSLDRAVRIHEKLSRLSPAQQEVFERLVDDAFALVDTLQHRHPSRTITRSTKKGA</sequence>
<dbReference type="InterPro" id="IPR011990">
    <property type="entry name" value="TPR-like_helical_dom_sf"/>
</dbReference>
<comment type="caution">
    <text evidence="2">The sequence shown here is derived from an EMBL/GenBank/DDBJ whole genome shotgun (WGS) entry which is preliminary data.</text>
</comment>
<dbReference type="CDD" id="cd00093">
    <property type="entry name" value="HTH_XRE"/>
    <property type="match status" value="1"/>
</dbReference>
<dbReference type="AlphaFoldDB" id="A0A4Y8MKG1"/>
<organism evidence="2 3">
    <name type="scientific">Paraburkholderia dipogonis</name>
    <dbReference type="NCBI Taxonomy" id="1211383"/>
    <lineage>
        <taxon>Bacteria</taxon>
        <taxon>Pseudomonadati</taxon>
        <taxon>Pseudomonadota</taxon>
        <taxon>Betaproteobacteria</taxon>
        <taxon>Burkholderiales</taxon>
        <taxon>Burkholderiaceae</taxon>
        <taxon>Paraburkholderia</taxon>
    </lineage>
</organism>
<dbReference type="Gene3D" id="1.25.40.10">
    <property type="entry name" value="Tetratricopeptide repeat domain"/>
    <property type="match status" value="1"/>
</dbReference>
<dbReference type="SUPFAM" id="SSF47413">
    <property type="entry name" value="lambda repressor-like DNA-binding domains"/>
    <property type="match status" value="1"/>
</dbReference>
<evidence type="ECO:0000313" key="3">
    <source>
        <dbReference type="Proteomes" id="UP000297385"/>
    </source>
</evidence>
<dbReference type="GO" id="GO:0003677">
    <property type="term" value="F:DNA binding"/>
    <property type="evidence" value="ECO:0007669"/>
    <property type="project" value="InterPro"/>
</dbReference>
<evidence type="ECO:0000259" key="1">
    <source>
        <dbReference type="PROSITE" id="PS50943"/>
    </source>
</evidence>
<dbReference type="InterPro" id="IPR010982">
    <property type="entry name" value="Lambda_DNA-bd_dom_sf"/>
</dbReference>
<dbReference type="Pfam" id="PF01381">
    <property type="entry name" value="HTH_3"/>
    <property type="match status" value="1"/>
</dbReference>
<dbReference type="Proteomes" id="UP000297385">
    <property type="component" value="Unassembled WGS sequence"/>
</dbReference>
<evidence type="ECO:0000313" key="2">
    <source>
        <dbReference type="EMBL" id="TFE37947.1"/>
    </source>
</evidence>
<feature type="domain" description="HTH cro/C1-type" evidence="1">
    <location>
        <begin position="1"/>
        <end position="46"/>
    </location>
</feature>
<gene>
    <name evidence="2" type="ORF">E2553_40440</name>
</gene>
<dbReference type="EMBL" id="SNVI01000005">
    <property type="protein sequence ID" value="TFE37947.1"/>
    <property type="molecule type" value="Genomic_DNA"/>
</dbReference>
<dbReference type="PROSITE" id="PS50943">
    <property type="entry name" value="HTH_CROC1"/>
    <property type="match status" value="1"/>
</dbReference>
<protein>
    <submittedName>
        <fullName evidence="2">Helix-turn-helix domain-containing protein</fullName>
    </submittedName>
</protein>
<proteinExistence type="predicted"/>
<reference evidence="2 3" key="1">
    <citation type="submission" date="2019-03" db="EMBL/GenBank/DDBJ databases">
        <title>Complete Genome Sequence of Paraburkholderia dipogonis ICMP 19430T, a Nitrogen-fixing Symbiont of the South African Invasive Legume Dipogon lignosus in New Zealand.</title>
        <authorList>
            <person name="De Meyer S.E."/>
        </authorList>
    </citation>
    <scope>NUCLEOTIDE SEQUENCE [LARGE SCALE GENOMIC DNA]</scope>
    <source>
        <strain evidence="2 3">ICMP 19430</strain>
    </source>
</reference>
<name>A0A4Y8MKG1_9BURK</name>
<accession>A0A4Y8MKG1</accession>